<dbReference type="OMA" id="HGTAYIG"/>
<name>A0A0E0QZI1_ORYRU</name>
<dbReference type="EnsemblPlants" id="ORUFI10G11560.1">
    <property type="protein sequence ID" value="ORUFI10G11560.1"/>
    <property type="gene ID" value="ORUFI10G11560"/>
</dbReference>
<organism evidence="2 3">
    <name type="scientific">Oryza rufipogon</name>
    <name type="common">Brownbeard rice</name>
    <name type="synonym">Asian wild rice</name>
    <dbReference type="NCBI Taxonomy" id="4529"/>
    <lineage>
        <taxon>Eukaryota</taxon>
        <taxon>Viridiplantae</taxon>
        <taxon>Streptophyta</taxon>
        <taxon>Embryophyta</taxon>
        <taxon>Tracheophyta</taxon>
        <taxon>Spermatophyta</taxon>
        <taxon>Magnoliopsida</taxon>
        <taxon>Liliopsida</taxon>
        <taxon>Poales</taxon>
        <taxon>Poaceae</taxon>
        <taxon>BOP clade</taxon>
        <taxon>Oryzoideae</taxon>
        <taxon>Oryzeae</taxon>
        <taxon>Oryzinae</taxon>
        <taxon>Oryza</taxon>
    </lineage>
</organism>
<accession>A0A0E0QZI1</accession>
<proteinExistence type="predicted"/>
<evidence type="ECO:0000313" key="2">
    <source>
        <dbReference type="EnsemblPlants" id="ORUFI10G11560.1"/>
    </source>
</evidence>
<feature type="region of interest" description="Disordered" evidence="1">
    <location>
        <begin position="1"/>
        <end position="60"/>
    </location>
</feature>
<dbReference type="Gramene" id="ORUFI10G11560.1">
    <property type="protein sequence ID" value="ORUFI10G11560.1"/>
    <property type="gene ID" value="ORUFI10G11560"/>
</dbReference>
<feature type="region of interest" description="Disordered" evidence="1">
    <location>
        <begin position="75"/>
        <end position="119"/>
    </location>
</feature>
<keyword evidence="3" id="KW-1185">Reference proteome</keyword>
<feature type="compositionally biased region" description="Basic residues" evidence="1">
    <location>
        <begin position="11"/>
        <end position="22"/>
    </location>
</feature>
<evidence type="ECO:0008006" key="4">
    <source>
        <dbReference type="Google" id="ProtNLM"/>
    </source>
</evidence>
<evidence type="ECO:0000313" key="3">
    <source>
        <dbReference type="Proteomes" id="UP000008022"/>
    </source>
</evidence>
<dbReference type="Proteomes" id="UP000008022">
    <property type="component" value="Unassembled WGS sequence"/>
</dbReference>
<reference evidence="3" key="1">
    <citation type="submission" date="2013-06" db="EMBL/GenBank/DDBJ databases">
        <authorList>
            <person name="Zhao Q."/>
        </authorList>
    </citation>
    <scope>NUCLEOTIDE SEQUENCE</scope>
    <source>
        <strain evidence="3">cv. W1943</strain>
    </source>
</reference>
<protein>
    <recommendedName>
        <fullName evidence="4">DUF834 domain-containing protein</fullName>
    </recommendedName>
</protein>
<dbReference type="AlphaFoldDB" id="A0A0E0QZI1"/>
<evidence type="ECO:0000256" key="1">
    <source>
        <dbReference type="SAM" id="MobiDB-lite"/>
    </source>
</evidence>
<sequence length="155" mass="16749">MPTGVDEALHPRRGRPRRKGHLAARSMGEEPADGAVIGEAISGEAGVDEVRREGDESRRRRWERGEQCRTEVVFSADAVGGAGPPRCRGVGEQGEEEPDMRARGSEAGALQEEPGKQAEQLHGTAYIGLISDYLPLRNRGSSRQSRIRSNSASSC</sequence>
<reference evidence="2" key="2">
    <citation type="submission" date="2015-06" db="UniProtKB">
        <authorList>
            <consortium name="EnsemblPlants"/>
        </authorList>
    </citation>
    <scope>IDENTIFICATION</scope>
</reference>
<feature type="compositionally biased region" description="Basic and acidic residues" evidence="1">
    <location>
        <begin position="48"/>
        <end position="60"/>
    </location>
</feature>
<dbReference type="HOGENOM" id="CLU_1698374_0_0_1"/>